<feature type="signal peptide" evidence="1">
    <location>
        <begin position="1"/>
        <end position="20"/>
    </location>
</feature>
<keyword evidence="3" id="KW-1185">Reference proteome</keyword>
<dbReference type="InterPro" id="IPR026444">
    <property type="entry name" value="Secre_tail"/>
</dbReference>
<dbReference type="eggNOG" id="COG2374">
    <property type="taxonomic scope" value="Bacteria"/>
</dbReference>
<evidence type="ECO:0000313" key="2">
    <source>
        <dbReference type="EMBL" id="ELR71323.1"/>
    </source>
</evidence>
<name>L8JT07_9BACT</name>
<dbReference type="AlphaFoldDB" id="L8JT07"/>
<feature type="chain" id="PRO_5003993422" evidence="1">
    <location>
        <begin position="21"/>
        <end position="356"/>
    </location>
</feature>
<dbReference type="EMBL" id="AMZN01000043">
    <property type="protein sequence ID" value="ELR71323.1"/>
    <property type="molecule type" value="Genomic_DNA"/>
</dbReference>
<keyword evidence="1" id="KW-0732">Signal</keyword>
<evidence type="ECO:0000256" key="1">
    <source>
        <dbReference type="SAM" id="SignalP"/>
    </source>
</evidence>
<dbReference type="STRING" id="1237149.C900_02938"/>
<sequence length="356" mass="38820">MIRLLLKLALFVTMVPSAMGQYFGGDGDGFSVLVHNAQLDGTQFSEMFSGGAGDGFSEATYNGEPSGFQWTSLYHGGHGDGSANNFYSGMITGTTFTLMYAGGSGDGFHQEDFTGMINGVTVALMFMGGGGDGSDQKNYNGFVSGLTITEMYQGGNGDGGGSEYLLVSPLPIQLLYFKAKGKNGTVELEWATASEVNNDYFSIERSQDMEQVETVAVIQSKGDLSEAVKYNVIDYHPLPGTSYYRVKQTDYDGTSTDSPWLVVTTDTGKEEMQLYPNPTGGHWVNIALPVEHKEMDEVIIRIYTKEGHLVLAESMGSRDRTNGTYFISFNDRLSPGIYLVKITLRGRDFSQRLVIN</sequence>
<gene>
    <name evidence="2" type="ORF">C900_02938</name>
</gene>
<dbReference type="Proteomes" id="UP000011135">
    <property type="component" value="Unassembled WGS sequence"/>
</dbReference>
<dbReference type="NCBIfam" id="TIGR04183">
    <property type="entry name" value="Por_Secre_tail"/>
    <property type="match status" value="1"/>
</dbReference>
<protein>
    <submittedName>
        <fullName evidence="2">CHU large protein</fullName>
    </submittedName>
</protein>
<proteinExistence type="predicted"/>
<organism evidence="2 3">
    <name type="scientific">Fulvivirga imtechensis AK7</name>
    <dbReference type="NCBI Taxonomy" id="1237149"/>
    <lineage>
        <taxon>Bacteria</taxon>
        <taxon>Pseudomonadati</taxon>
        <taxon>Bacteroidota</taxon>
        <taxon>Cytophagia</taxon>
        <taxon>Cytophagales</taxon>
        <taxon>Fulvivirgaceae</taxon>
        <taxon>Fulvivirga</taxon>
    </lineage>
</organism>
<accession>L8JT07</accession>
<evidence type="ECO:0000313" key="3">
    <source>
        <dbReference type="Proteomes" id="UP000011135"/>
    </source>
</evidence>
<reference evidence="2 3" key="1">
    <citation type="submission" date="2012-12" db="EMBL/GenBank/DDBJ databases">
        <title>Genome assembly of Fulvivirga imtechensis AK7.</title>
        <authorList>
            <person name="Nupur N."/>
            <person name="Khatri I."/>
            <person name="Kumar R."/>
            <person name="Subramanian S."/>
            <person name="Pinnaka A."/>
        </authorList>
    </citation>
    <scope>NUCLEOTIDE SEQUENCE [LARGE SCALE GENOMIC DNA]</scope>
    <source>
        <strain evidence="2 3">AK7</strain>
    </source>
</reference>
<comment type="caution">
    <text evidence="2">The sequence shown here is derived from an EMBL/GenBank/DDBJ whole genome shotgun (WGS) entry which is preliminary data.</text>
</comment>